<feature type="region of interest" description="Disordered" evidence="2">
    <location>
        <begin position="238"/>
        <end position="266"/>
    </location>
</feature>
<dbReference type="Gene3D" id="3.40.50.300">
    <property type="entry name" value="P-loop containing nucleotide triphosphate hydrolases"/>
    <property type="match status" value="1"/>
</dbReference>
<gene>
    <name evidence="4" type="ORF">AKO1_006128</name>
</gene>
<dbReference type="Proteomes" id="UP001431209">
    <property type="component" value="Unassembled WGS sequence"/>
</dbReference>
<dbReference type="AlphaFoldDB" id="A0AAW2YHM0"/>
<dbReference type="EMBL" id="JAOPGA020000047">
    <property type="protein sequence ID" value="KAL0476479.1"/>
    <property type="molecule type" value="Genomic_DNA"/>
</dbReference>
<dbReference type="InterPro" id="IPR041741">
    <property type="entry name" value="SMC3_ABC_euk"/>
</dbReference>
<dbReference type="GO" id="GO:0005524">
    <property type="term" value="F:ATP binding"/>
    <property type="evidence" value="ECO:0007669"/>
    <property type="project" value="InterPro"/>
</dbReference>
<dbReference type="InterPro" id="IPR027417">
    <property type="entry name" value="P-loop_NTPase"/>
</dbReference>
<evidence type="ECO:0000259" key="3">
    <source>
        <dbReference type="Pfam" id="PF02463"/>
    </source>
</evidence>
<organism evidence="4 5">
    <name type="scientific">Acrasis kona</name>
    <dbReference type="NCBI Taxonomy" id="1008807"/>
    <lineage>
        <taxon>Eukaryota</taxon>
        <taxon>Discoba</taxon>
        <taxon>Heterolobosea</taxon>
        <taxon>Tetramitia</taxon>
        <taxon>Eutetramitia</taxon>
        <taxon>Acrasidae</taxon>
        <taxon>Acrasis</taxon>
    </lineage>
</organism>
<evidence type="ECO:0000256" key="1">
    <source>
        <dbReference type="ARBA" id="ARBA00023306"/>
    </source>
</evidence>
<keyword evidence="1" id="KW-0131">Cell cycle</keyword>
<dbReference type="GO" id="GO:0016887">
    <property type="term" value="F:ATP hydrolysis activity"/>
    <property type="evidence" value="ECO:0007669"/>
    <property type="project" value="InterPro"/>
</dbReference>
<sequence length="309" mass="36316">MYIKNIVIQGFKTYRDQSFEDEPFSPKNNVIVGRNGSGKSNFFNAIIFVLSEKYSKLKAEERQALLHEGVGKAVMNAFVEIIFDNSDGRLPIEKPEVSIRRTIGLKKDEYRIDGKAVSQREVMNLLESAGFSSSNPYYIVEQGKVTTLTNMKDNERVELLKEVAGTRVYDERRKESTKIMNETEQKKIRIDEVLTYVDERLTELDRESKQLKKYQKLDQNRRCIEYTLYDKEYTEASSKLDELEKERTDSHDVTSELHRQRITSHEQVKNLEKRLKQVQLQNSDQRKQREILESDRQEAIKQRTELDLM</sequence>
<dbReference type="SUPFAM" id="SSF52540">
    <property type="entry name" value="P-loop containing nucleoside triphosphate hydrolases"/>
    <property type="match status" value="1"/>
</dbReference>
<proteinExistence type="predicted"/>
<dbReference type="Pfam" id="PF02463">
    <property type="entry name" value="SMC_N"/>
    <property type="match status" value="1"/>
</dbReference>
<keyword evidence="5" id="KW-1185">Reference proteome</keyword>
<feature type="domain" description="RecF/RecN/SMC N-terminal" evidence="3">
    <location>
        <begin position="2"/>
        <end position="134"/>
    </location>
</feature>
<dbReference type="InterPro" id="IPR003395">
    <property type="entry name" value="RecF/RecN/SMC_N"/>
</dbReference>
<evidence type="ECO:0000256" key="2">
    <source>
        <dbReference type="SAM" id="MobiDB-lite"/>
    </source>
</evidence>
<evidence type="ECO:0000313" key="5">
    <source>
        <dbReference type="Proteomes" id="UP001431209"/>
    </source>
</evidence>
<reference evidence="4 5" key="1">
    <citation type="submission" date="2024-03" db="EMBL/GenBank/DDBJ databases">
        <title>The Acrasis kona genome and developmental transcriptomes reveal deep origins of eukaryotic multicellular pathways.</title>
        <authorList>
            <person name="Sheikh S."/>
            <person name="Fu C.-J."/>
            <person name="Brown M.W."/>
            <person name="Baldauf S.L."/>
        </authorList>
    </citation>
    <scope>NUCLEOTIDE SEQUENCE [LARGE SCALE GENOMIC DNA]</scope>
    <source>
        <strain evidence="4 5">ATCC MYA-3509</strain>
    </source>
</reference>
<comment type="caution">
    <text evidence="4">The sequence shown here is derived from an EMBL/GenBank/DDBJ whole genome shotgun (WGS) entry which is preliminary data.</text>
</comment>
<feature type="non-terminal residue" evidence="4">
    <location>
        <position position="309"/>
    </location>
</feature>
<dbReference type="FunFam" id="3.40.50.300:FF:000424">
    <property type="entry name" value="Structural maintenance of chromosomes 3"/>
    <property type="match status" value="1"/>
</dbReference>
<evidence type="ECO:0000313" key="4">
    <source>
        <dbReference type="EMBL" id="KAL0476479.1"/>
    </source>
</evidence>
<dbReference type="CDD" id="cd03272">
    <property type="entry name" value="ABC_SMC3_euk"/>
    <property type="match status" value="1"/>
</dbReference>
<accession>A0AAW2YHM0</accession>
<dbReference type="PANTHER" id="PTHR43977">
    <property type="entry name" value="STRUCTURAL MAINTENANCE OF CHROMOSOMES PROTEIN 3"/>
    <property type="match status" value="1"/>
</dbReference>
<protein>
    <submittedName>
        <fullName evidence="4">SudA</fullName>
    </submittedName>
</protein>
<name>A0AAW2YHM0_9EUKA</name>